<protein>
    <recommendedName>
        <fullName evidence="3">factor independent urate hydroxylase</fullName>
        <ecNumber evidence="3">1.7.3.3</ecNumber>
    </recommendedName>
    <alternativeName>
        <fullName evidence="6">Urate oxidase</fullName>
    </alternativeName>
</protein>
<dbReference type="EMBL" id="CAJMWX010000409">
    <property type="protein sequence ID" value="CAE6416144.1"/>
    <property type="molecule type" value="Genomic_DNA"/>
</dbReference>
<keyword evidence="5" id="KW-0560">Oxidoreductase</keyword>
<comment type="caution">
    <text evidence="8">The sequence shown here is derived from an EMBL/GenBank/DDBJ whole genome shotgun (WGS) entry which is preliminary data.</text>
</comment>
<evidence type="ECO:0000256" key="6">
    <source>
        <dbReference type="ARBA" id="ARBA00031317"/>
    </source>
</evidence>
<dbReference type="UniPathway" id="UPA00394">
    <property type="reaction ID" value="UER00650"/>
</dbReference>
<dbReference type="EC" id="1.7.3.3" evidence="3"/>
<dbReference type="NCBIfam" id="TIGR03383">
    <property type="entry name" value="urate_oxi"/>
    <property type="match status" value="1"/>
</dbReference>
<dbReference type="GO" id="GO:0019628">
    <property type="term" value="P:urate catabolic process"/>
    <property type="evidence" value="ECO:0007669"/>
    <property type="project" value="UniProtKB-UniPathway"/>
</dbReference>
<comment type="pathway">
    <text evidence="1">Purine metabolism; urate degradation; (S)-allantoin from urate: step 1/3.</text>
</comment>
<accession>A0A8H3ADH0</accession>
<dbReference type="Pfam" id="PF01014">
    <property type="entry name" value="Uricase"/>
    <property type="match status" value="4"/>
</dbReference>
<feature type="compositionally biased region" description="Low complexity" evidence="7">
    <location>
        <begin position="393"/>
        <end position="424"/>
    </location>
</feature>
<dbReference type="InterPro" id="IPR002042">
    <property type="entry name" value="Uricase"/>
</dbReference>
<dbReference type="GO" id="GO:0006145">
    <property type="term" value="P:purine nucleobase catabolic process"/>
    <property type="evidence" value="ECO:0007669"/>
    <property type="project" value="TreeGrafter"/>
</dbReference>
<dbReference type="PANTHER" id="PTHR42874:SF1">
    <property type="entry name" value="URICASE"/>
    <property type="match status" value="1"/>
</dbReference>
<keyword evidence="4" id="KW-0659">Purine metabolism</keyword>
<evidence type="ECO:0000256" key="1">
    <source>
        <dbReference type="ARBA" id="ARBA00004831"/>
    </source>
</evidence>
<dbReference type="PRINTS" id="PR00093">
    <property type="entry name" value="URICASE"/>
</dbReference>
<evidence type="ECO:0000256" key="5">
    <source>
        <dbReference type="ARBA" id="ARBA00023002"/>
    </source>
</evidence>
<dbReference type="Proteomes" id="UP000663888">
    <property type="component" value="Unassembled WGS sequence"/>
</dbReference>
<dbReference type="SUPFAM" id="SSF55620">
    <property type="entry name" value="Tetrahydrobiopterin biosynthesis enzymes-like"/>
    <property type="match status" value="4"/>
</dbReference>
<dbReference type="GO" id="GO:0004846">
    <property type="term" value="F:urate oxidase activity"/>
    <property type="evidence" value="ECO:0007669"/>
    <property type="project" value="UniProtKB-EC"/>
</dbReference>
<dbReference type="PANTHER" id="PTHR42874">
    <property type="entry name" value="URICASE"/>
    <property type="match status" value="1"/>
</dbReference>
<evidence type="ECO:0000313" key="8">
    <source>
        <dbReference type="EMBL" id="CAE6416144.1"/>
    </source>
</evidence>
<evidence type="ECO:0000313" key="9">
    <source>
        <dbReference type="Proteomes" id="UP000663888"/>
    </source>
</evidence>
<comment type="similarity">
    <text evidence="2">Belongs to the uricase family.</text>
</comment>
<reference evidence="8" key="1">
    <citation type="submission" date="2021-01" db="EMBL/GenBank/DDBJ databases">
        <authorList>
            <person name="Kaushik A."/>
        </authorList>
    </citation>
    <scope>NUCLEOTIDE SEQUENCE</scope>
    <source>
        <strain evidence="8">AG4-R118</strain>
    </source>
</reference>
<feature type="compositionally biased region" description="Low complexity" evidence="7">
    <location>
        <begin position="438"/>
        <end position="456"/>
    </location>
</feature>
<evidence type="ECO:0000256" key="7">
    <source>
        <dbReference type="SAM" id="MobiDB-lite"/>
    </source>
</evidence>
<dbReference type="Gene3D" id="3.10.270.10">
    <property type="entry name" value="Urate Oxidase"/>
    <property type="match status" value="2"/>
</dbReference>
<sequence length="822" mass="90408">MSSLTAARYGKDKVRVFRVVREGDKHSIVEYNVRALLEGNIATSYTQADNSVVVATDSIKNTCYVIAKSSPHVLSPELYGLHLGTHFVTKYPHIHKAFITIEQLKWSRITVEGTPHKHSFVRDGEEKIVVNVEVDATAGKDKVSAKVDAVLKSSGSAFEGFIRDEYTTLRVDVDDRIFSTSIDLDYSIKLPDEPVTIDGLGAIGEKAKFSELQASARKITLETFATDESASVQATMYKMSQQFIADNATANSISYRLPNKHYIPVPLDYIGLANSKPKDAEVFCPVEAPRLRLLAPSMSPDTCALIPATARTNALSATTLLGAAQPSARVEPGPFSAHPHVTNDIRQSDLLKRHEKKMHSTVSSTTSTPTTTKNKFDTHLPKAPKRPQPFPYVDSGTTSVASGSGGDISASASGSGSGSGVDSVPTVSRHTHNHRFLSDSGSNSDSRSRSRSLSPLRRQEQLQDQDELISSDDGGPTNTKYRRLSDPSGASRMDTDSRKSPSPSATSSRTFARTHPPYNRHNVRETPVLTSSMHGTESVRVCRVIRNEGHHFIVEYAISAMLEGTRPSASSRVAPVPIKDTCYVLAKTSPHVLSPELFGLHIGAHLVGTHVHVRAARIVIQQVKWGRIPVRGRLHASTFLRDGEEKRSVTIDVRREAVVGPEDDKNPQDVVMAEVRSSIQGLVVMKTVVVRNGYSRDECTNVNEHDDGVYCAQMDVEYLLGLPRVPLRIEDLAALGESMRFTDVAQRVRDMSLEVFATDEDEDVQATMHRMSREVLDGNPTIVEVTYRMPNRHYIPVPLDYIGLQNTKAREAEVFCPVDAPR</sequence>
<evidence type="ECO:0000256" key="4">
    <source>
        <dbReference type="ARBA" id="ARBA00022631"/>
    </source>
</evidence>
<evidence type="ECO:0000256" key="2">
    <source>
        <dbReference type="ARBA" id="ARBA00009760"/>
    </source>
</evidence>
<evidence type="ECO:0000256" key="3">
    <source>
        <dbReference type="ARBA" id="ARBA00012598"/>
    </source>
</evidence>
<dbReference type="GO" id="GO:0005777">
    <property type="term" value="C:peroxisome"/>
    <property type="evidence" value="ECO:0007669"/>
    <property type="project" value="TreeGrafter"/>
</dbReference>
<proteinExistence type="inferred from homology"/>
<feature type="region of interest" description="Disordered" evidence="7">
    <location>
        <begin position="354"/>
        <end position="526"/>
    </location>
</feature>
<name>A0A8H3ADH0_9AGAM</name>
<feature type="compositionally biased region" description="Low complexity" evidence="7">
    <location>
        <begin position="360"/>
        <end position="372"/>
    </location>
</feature>
<gene>
    <name evidence="8" type="ORF">RDB_LOCUS17234</name>
</gene>
<organism evidence="8 9">
    <name type="scientific">Rhizoctonia solani</name>
    <dbReference type="NCBI Taxonomy" id="456999"/>
    <lineage>
        <taxon>Eukaryota</taxon>
        <taxon>Fungi</taxon>
        <taxon>Dikarya</taxon>
        <taxon>Basidiomycota</taxon>
        <taxon>Agaricomycotina</taxon>
        <taxon>Agaricomycetes</taxon>
        <taxon>Cantharellales</taxon>
        <taxon>Ceratobasidiaceae</taxon>
        <taxon>Rhizoctonia</taxon>
    </lineage>
</organism>
<feature type="compositionally biased region" description="Low complexity" evidence="7">
    <location>
        <begin position="500"/>
        <end position="514"/>
    </location>
</feature>
<dbReference type="AlphaFoldDB" id="A0A8H3ADH0"/>